<dbReference type="InterPro" id="IPR006016">
    <property type="entry name" value="UspA"/>
</dbReference>
<proteinExistence type="inferred from homology"/>
<dbReference type="SUPFAM" id="SSF52402">
    <property type="entry name" value="Adenine nucleotide alpha hydrolases-like"/>
    <property type="match status" value="2"/>
</dbReference>
<name>A0ABW3EHG9_9ACTN</name>
<sequence>MPERIVVGTDGSGGADLAVDWAADEAARRGRPLHIVHAVEVWPYAFGAPLYAPLHIDDSVTTSGRKAVMDAARRVLDDRPDLKVTTAVVADAVPVVLRREAEEAYELVLGSRGLGGFRGMLLGSNGLRLAGHLPVPVVIVRGPGDGEEIVVGVDLLRGMEATLEYAFDAALLHGARLRVVHAWQLPPSMQPTVTAADRAQTREELGKSLAGIVAPWRIRHPGVEVVEELPCEQPVAALADAARNARLLVVGAHRHRRPLPALGAVGHGAVHHAPCPITVIPSP</sequence>
<evidence type="ECO:0000313" key="4">
    <source>
        <dbReference type="Proteomes" id="UP001596972"/>
    </source>
</evidence>
<dbReference type="CDD" id="cd00293">
    <property type="entry name" value="USP-like"/>
    <property type="match status" value="1"/>
</dbReference>
<dbReference type="Gene3D" id="3.40.50.620">
    <property type="entry name" value="HUPs"/>
    <property type="match status" value="2"/>
</dbReference>
<accession>A0ABW3EHG9</accession>
<dbReference type="PANTHER" id="PTHR46268">
    <property type="entry name" value="STRESS RESPONSE PROTEIN NHAX"/>
    <property type="match status" value="1"/>
</dbReference>
<dbReference type="EMBL" id="JBHTJA010000002">
    <property type="protein sequence ID" value="MFD0899210.1"/>
    <property type="molecule type" value="Genomic_DNA"/>
</dbReference>
<evidence type="ECO:0000313" key="3">
    <source>
        <dbReference type="EMBL" id="MFD0899210.1"/>
    </source>
</evidence>
<dbReference type="RefSeq" id="WP_378296032.1">
    <property type="nucleotide sequence ID" value="NZ_JBHTJA010000002.1"/>
</dbReference>
<dbReference type="PANTHER" id="PTHR46268:SF6">
    <property type="entry name" value="UNIVERSAL STRESS PROTEIN UP12"/>
    <property type="match status" value="1"/>
</dbReference>
<dbReference type="Pfam" id="PF00582">
    <property type="entry name" value="Usp"/>
    <property type="match status" value="2"/>
</dbReference>
<protein>
    <submittedName>
        <fullName evidence="3">Universal stress protein</fullName>
    </submittedName>
</protein>
<gene>
    <name evidence="3" type="ORF">ACFQ11_02290</name>
</gene>
<feature type="domain" description="UspA" evidence="2">
    <location>
        <begin position="1"/>
        <end position="141"/>
    </location>
</feature>
<dbReference type="Proteomes" id="UP001596972">
    <property type="component" value="Unassembled WGS sequence"/>
</dbReference>
<comment type="similarity">
    <text evidence="1">Belongs to the universal stress protein A family.</text>
</comment>
<reference evidence="4" key="1">
    <citation type="journal article" date="2019" name="Int. J. Syst. Evol. Microbiol.">
        <title>The Global Catalogue of Microorganisms (GCM) 10K type strain sequencing project: providing services to taxonomists for standard genome sequencing and annotation.</title>
        <authorList>
            <consortium name="The Broad Institute Genomics Platform"/>
            <consortium name="The Broad Institute Genome Sequencing Center for Infectious Disease"/>
            <person name="Wu L."/>
            <person name="Ma J."/>
        </authorList>
    </citation>
    <scope>NUCLEOTIDE SEQUENCE [LARGE SCALE GENOMIC DNA]</scope>
    <source>
        <strain evidence="4">JCM 31202</strain>
    </source>
</reference>
<evidence type="ECO:0000259" key="2">
    <source>
        <dbReference type="Pfam" id="PF00582"/>
    </source>
</evidence>
<feature type="domain" description="UspA" evidence="2">
    <location>
        <begin position="149"/>
        <end position="281"/>
    </location>
</feature>
<comment type="caution">
    <text evidence="3">The sequence shown here is derived from an EMBL/GenBank/DDBJ whole genome shotgun (WGS) entry which is preliminary data.</text>
</comment>
<dbReference type="InterPro" id="IPR014729">
    <property type="entry name" value="Rossmann-like_a/b/a_fold"/>
</dbReference>
<keyword evidence="4" id="KW-1185">Reference proteome</keyword>
<dbReference type="InterPro" id="IPR006015">
    <property type="entry name" value="Universal_stress_UspA"/>
</dbReference>
<dbReference type="PRINTS" id="PR01438">
    <property type="entry name" value="UNVRSLSTRESS"/>
</dbReference>
<evidence type="ECO:0000256" key="1">
    <source>
        <dbReference type="ARBA" id="ARBA00008791"/>
    </source>
</evidence>
<organism evidence="3 4">
    <name type="scientific">Actinomadura sediminis</name>
    <dbReference type="NCBI Taxonomy" id="1038904"/>
    <lineage>
        <taxon>Bacteria</taxon>
        <taxon>Bacillati</taxon>
        <taxon>Actinomycetota</taxon>
        <taxon>Actinomycetes</taxon>
        <taxon>Streptosporangiales</taxon>
        <taxon>Thermomonosporaceae</taxon>
        <taxon>Actinomadura</taxon>
    </lineage>
</organism>